<accession>A0A6P1MKG0</accession>
<proteinExistence type="predicted"/>
<feature type="transmembrane region" description="Helical" evidence="1">
    <location>
        <begin position="152"/>
        <end position="170"/>
    </location>
</feature>
<name>A0A6P1MKG0_9FIRM</name>
<dbReference type="Pfam" id="PF11193">
    <property type="entry name" value="DUF2812"/>
    <property type="match status" value="1"/>
</dbReference>
<dbReference type="EMBL" id="CP047591">
    <property type="protein sequence ID" value="QHI72126.1"/>
    <property type="molecule type" value="Genomic_DNA"/>
</dbReference>
<dbReference type="KEGG" id="amic:Ami3637_06665"/>
<protein>
    <submittedName>
        <fullName evidence="2">DUF2812 domain-containing protein</fullName>
    </submittedName>
</protein>
<dbReference type="Proteomes" id="UP000463883">
    <property type="component" value="Chromosome"/>
</dbReference>
<keyword evidence="1" id="KW-0812">Transmembrane</keyword>
<evidence type="ECO:0000256" key="1">
    <source>
        <dbReference type="SAM" id="Phobius"/>
    </source>
</evidence>
<feature type="transmembrane region" description="Helical" evidence="1">
    <location>
        <begin position="238"/>
        <end position="261"/>
    </location>
</feature>
<evidence type="ECO:0000313" key="2">
    <source>
        <dbReference type="EMBL" id="QHI72126.1"/>
    </source>
</evidence>
<feature type="transmembrane region" description="Helical" evidence="1">
    <location>
        <begin position="273"/>
        <end position="292"/>
    </location>
</feature>
<dbReference type="InterPro" id="IPR021359">
    <property type="entry name" value="DUF2812"/>
</dbReference>
<reference evidence="2 3" key="1">
    <citation type="submission" date="2020-01" db="EMBL/GenBank/DDBJ databases">
        <title>Genomic analysis of Aminipila sp. CBA3637.</title>
        <authorList>
            <person name="Kim Y.B."/>
            <person name="Roh S.W."/>
        </authorList>
    </citation>
    <scope>NUCLEOTIDE SEQUENCE [LARGE SCALE GENOMIC DNA]</scope>
    <source>
        <strain evidence="2 3">CBA3637</strain>
    </source>
</reference>
<feature type="transmembrane region" description="Helical" evidence="1">
    <location>
        <begin position="125"/>
        <end position="146"/>
    </location>
</feature>
<keyword evidence="1" id="KW-1133">Transmembrane helix</keyword>
<sequence>MKHIFKSFNFGTLDYKDGEELLNRMAEKGYEFKGTGKGWIRNVAMFEKSEKAKNLKYAIDVGKRKEHEKQTYYQFYRDLGWQKIDCFNKRLYIFATNSDNAVPLYTDGLAERKMRKKAAINNGELLDNILQLFCMLAVSSILFLSRNDIDNLIAYSFSFIYCMIMGYYALQVAAKLIYIARGWKHQNECLVPRILQIIRGCSKFIWIAFFAFIPAVSIVEFCYGIWTNSAPIGSFFGIRWQIVQLLLCIGSIPVILTATYRQALYPEKEQLKLLDFLGVFMYFCGLWNLLYFGF</sequence>
<keyword evidence="1" id="KW-0472">Membrane</keyword>
<keyword evidence="3" id="KW-1185">Reference proteome</keyword>
<evidence type="ECO:0000313" key="3">
    <source>
        <dbReference type="Proteomes" id="UP000463883"/>
    </source>
</evidence>
<organism evidence="2 3">
    <name type="scientific">Aminipila terrae</name>
    <dbReference type="NCBI Taxonomy" id="2697030"/>
    <lineage>
        <taxon>Bacteria</taxon>
        <taxon>Bacillati</taxon>
        <taxon>Bacillota</taxon>
        <taxon>Clostridia</taxon>
        <taxon>Peptostreptococcales</taxon>
        <taxon>Anaerovoracaceae</taxon>
        <taxon>Aminipila</taxon>
    </lineage>
</organism>
<dbReference type="AlphaFoldDB" id="A0A6P1MKG0"/>
<feature type="transmembrane region" description="Helical" evidence="1">
    <location>
        <begin position="204"/>
        <end position="226"/>
    </location>
</feature>
<gene>
    <name evidence="2" type="ORF">Ami3637_06665</name>
</gene>
<dbReference type="RefSeq" id="WP_162361896.1">
    <property type="nucleotide sequence ID" value="NZ_CP047591.1"/>
</dbReference>